<feature type="domain" description="SpoVT-AbrB" evidence="1">
    <location>
        <begin position="3"/>
        <end position="48"/>
    </location>
</feature>
<dbReference type="SUPFAM" id="SSF89447">
    <property type="entry name" value="AbrB/MazE/MraZ-like"/>
    <property type="match status" value="1"/>
</dbReference>
<reference evidence="3" key="1">
    <citation type="journal article" date="2019" name="Int. J. Syst. Evol. Microbiol.">
        <title>The Global Catalogue of Microorganisms (GCM) 10K type strain sequencing project: providing services to taxonomists for standard genome sequencing and annotation.</title>
        <authorList>
            <consortium name="The Broad Institute Genomics Platform"/>
            <consortium name="The Broad Institute Genome Sequencing Center for Infectious Disease"/>
            <person name="Wu L."/>
            <person name="Ma J."/>
        </authorList>
    </citation>
    <scope>NUCLEOTIDE SEQUENCE [LARGE SCALE GENOMIC DNA]</scope>
    <source>
        <strain evidence="3">TISTR 1535</strain>
    </source>
</reference>
<dbReference type="InterPro" id="IPR052975">
    <property type="entry name" value="Repressor-like_regulatory"/>
</dbReference>
<evidence type="ECO:0000259" key="1">
    <source>
        <dbReference type="SMART" id="SM00966"/>
    </source>
</evidence>
<dbReference type="Pfam" id="PF04014">
    <property type="entry name" value="MazE_antitoxin"/>
    <property type="match status" value="1"/>
</dbReference>
<dbReference type="InterPro" id="IPR007159">
    <property type="entry name" value="SpoVT-AbrB_dom"/>
</dbReference>
<sequence>MEAKLTSKGQITIPKEIRRLLNLQSGDAVSFEVHESGVTINKSRRPLTIQERFENYDFNNSKEEIEKAMREIDTGNDVGEER</sequence>
<evidence type="ECO:0000313" key="3">
    <source>
        <dbReference type="Proteomes" id="UP001597502"/>
    </source>
</evidence>
<dbReference type="SMART" id="SM00966">
    <property type="entry name" value="SpoVT_AbrB"/>
    <property type="match status" value="1"/>
</dbReference>
<dbReference type="GO" id="GO:0003677">
    <property type="term" value="F:DNA binding"/>
    <property type="evidence" value="ECO:0007669"/>
    <property type="project" value="UniProtKB-KW"/>
</dbReference>
<dbReference type="InterPro" id="IPR037914">
    <property type="entry name" value="SpoVT-AbrB_sf"/>
</dbReference>
<dbReference type="EMBL" id="JBHUNA010000005">
    <property type="protein sequence ID" value="MFD2759955.1"/>
    <property type="molecule type" value="Genomic_DNA"/>
</dbReference>
<dbReference type="PANTHER" id="PTHR34860">
    <property type="entry name" value="REPRESSOR-LIKE PROTEIN SSO7C3"/>
    <property type="match status" value="1"/>
</dbReference>
<gene>
    <name evidence="2" type="ORF">ACFSUO_03020</name>
</gene>
<keyword evidence="3" id="KW-1185">Reference proteome</keyword>
<dbReference type="RefSeq" id="WP_382390961.1">
    <property type="nucleotide sequence ID" value="NZ_JBHUNA010000005.1"/>
</dbReference>
<dbReference type="NCBIfam" id="TIGR01439">
    <property type="entry name" value="lp_hng_hel_AbrB"/>
    <property type="match status" value="1"/>
</dbReference>
<dbReference type="PANTHER" id="PTHR34860:SF6">
    <property type="entry name" value="REPRESSOR-LIKE PROTEIN SSO7C3"/>
    <property type="match status" value="1"/>
</dbReference>
<proteinExistence type="predicted"/>
<dbReference type="Proteomes" id="UP001597502">
    <property type="component" value="Unassembled WGS sequence"/>
</dbReference>
<keyword evidence="2" id="KW-0238">DNA-binding</keyword>
<accession>A0ABW5V5R5</accession>
<dbReference type="Gene3D" id="2.10.260.10">
    <property type="match status" value="1"/>
</dbReference>
<comment type="caution">
    <text evidence="2">The sequence shown here is derived from an EMBL/GenBank/DDBJ whole genome shotgun (WGS) entry which is preliminary data.</text>
</comment>
<evidence type="ECO:0000313" key="2">
    <source>
        <dbReference type="EMBL" id="MFD2759955.1"/>
    </source>
</evidence>
<organism evidence="2 3">
    <name type="scientific">Lentibacillus juripiscarius</name>
    <dbReference type="NCBI Taxonomy" id="257446"/>
    <lineage>
        <taxon>Bacteria</taxon>
        <taxon>Bacillati</taxon>
        <taxon>Bacillota</taxon>
        <taxon>Bacilli</taxon>
        <taxon>Bacillales</taxon>
        <taxon>Bacillaceae</taxon>
        <taxon>Lentibacillus</taxon>
    </lineage>
</organism>
<protein>
    <submittedName>
        <fullName evidence="2">AbrB/MazE/SpoVT family DNA-binding domain-containing protein</fullName>
    </submittedName>
</protein>
<name>A0ABW5V5R5_9BACI</name>